<accession>A0A444X3W7</accession>
<organism evidence="1 2">
    <name type="scientific">Arachis hypogaea</name>
    <name type="common">Peanut</name>
    <dbReference type="NCBI Taxonomy" id="3818"/>
    <lineage>
        <taxon>Eukaryota</taxon>
        <taxon>Viridiplantae</taxon>
        <taxon>Streptophyta</taxon>
        <taxon>Embryophyta</taxon>
        <taxon>Tracheophyta</taxon>
        <taxon>Spermatophyta</taxon>
        <taxon>Magnoliopsida</taxon>
        <taxon>eudicotyledons</taxon>
        <taxon>Gunneridae</taxon>
        <taxon>Pentapetalae</taxon>
        <taxon>rosids</taxon>
        <taxon>fabids</taxon>
        <taxon>Fabales</taxon>
        <taxon>Fabaceae</taxon>
        <taxon>Papilionoideae</taxon>
        <taxon>50 kb inversion clade</taxon>
        <taxon>dalbergioids sensu lato</taxon>
        <taxon>Dalbergieae</taxon>
        <taxon>Pterocarpus clade</taxon>
        <taxon>Arachis</taxon>
    </lineage>
</organism>
<protein>
    <submittedName>
        <fullName evidence="1">Uncharacterized protein</fullName>
    </submittedName>
</protein>
<dbReference type="EMBL" id="SDMP01000020">
    <property type="protein sequence ID" value="RYQ84370.1"/>
    <property type="molecule type" value="Genomic_DNA"/>
</dbReference>
<comment type="caution">
    <text evidence="1">The sequence shown here is derived from an EMBL/GenBank/DDBJ whole genome shotgun (WGS) entry which is preliminary data.</text>
</comment>
<evidence type="ECO:0000313" key="1">
    <source>
        <dbReference type="EMBL" id="RYQ84370.1"/>
    </source>
</evidence>
<dbReference type="AlphaFoldDB" id="A0A444X3W7"/>
<dbReference type="Proteomes" id="UP000289738">
    <property type="component" value="Chromosome B10"/>
</dbReference>
<proteinExistence type="predicted"/>
<keyword evidence="2" id="KW-1185">Reference proteome</keyword>
<reference evidence="1 2" key="1">
    <citation type="submission" date="2019-01" db="EMBL/GenBank/DDBJ databases">
        <title>Sequencing of cultivated peanut Arachis hypogaea provides insights into genome evolution and oil improvement.</title>
        <authorList>
            <person name="Chen X."/>
        </authorList>
    </citation>
    <scope>NUCLEOTIDE SEQUENCE [LARGE SCALE GENOMIC DNA]</scope>
    <source>
        <strain evidence="2">cv. Fuhuasheng</strain>
        <tissue evidence="1">Leaves</tissue>
    </source>
</reference>
<sequence length="58" mass="6885">MERDPCLGFRERRTTLGDNFGGMSTMRSRRSVISSFGQTQKQRVRIPMLQRRREKLLL</sequence>
<evidence type="ECO:0000313" key="2">
    <source>
        <dbReference type="Proteomes" id="UP000289738"/>
    </source>
</evidence>
<gene>
    <name evidence="1" type="ORF">Ahy_B10g103599</name>
</gene>
<name>A0A444X3W7_ARAHY</name>